<evidence type="ECO:0000313" key="3">
    <source>
        <dbReference type="Proteomes" id="UP000029227"/>
    </source>
</evidence>
<dbReference type="GO" id="GO:0006006">
    <property type="term" value="P:glucose metabolic process"/>
    <property type="evidence" value="ECO:0007669"/>
    <property type="project" value="InterPro"/>
</dbReference>
<accession>A0A090QUM1</accession>
<dbReference type="GO" id="GO:0005737">
    <property type="term" value="C:cytoplasm"/>
    <property type="evidence" value="ECO:0007669"/>
    <property type="project" value="InterPro"/>
</dbReference>
<dbReference type="EC" id="2.7.11.5" evidence="2"/>
<keyword evidence="2" id="KW-0418">Kinase</keyword>
<dbReference type="GO" id="GO:0016208">
    <property type="term" value="F:AMP binding"/>
    <property type="evidence" value="ECO:0007669"/>
    <property type="project" value="TreeGrafter"/>
</dbReference>
<dbReference type="PANTHER" id="PTHR39559:SF1">
    <property type="entry name" value="ISOCITRATE DEHYDROGENASE KINASE_PHOSPHATASE"/>
    <property type="match status" value="1"/>
</dbReference>
<dbReference type="GO" id="GO:0004721">
    <property type="term" value="F:phosphoprotein phosphatase activity"/>
    <property type="evidence" value="ECO:0007669"/>
    <property type="project" value="TreeGrafter"/>
</dbReference>
<dbReference type="AlphaFoldDB" id="A0A090QUM1"/>
<proteinExistence type="predicted"/>
<name>A0A090QUM1_9GAMM</name>
<evidence type="ECO:0000313" key="2">
    <source>
        <dbReference type="EMBL" id="GAL05948.1"/>
    </source>
</evidence>
<gene>
    <name evidence="2" type="ORF">JCM19237_1588</name>
</gene>
<sequence length="60" mass="6813">MAAAMEQLVAHTILQGFDAMYGRFLDVTGGAQERFESQDWPAVQLALKTRISFYDHHVGW</sequence>
<reference evidence="2 3" key="1">
    <citation type="journal article" date="2014" name="Genome Announc.">
        <title>Draft Genome Sequences of Two Vibrionaceae Species, Vibrio ponticus C121 and Photobacterium aphoticum C119, Isolated as Coral Reef Microbiota.</title>
        <authorList>
            <person name="Al-saari N."/>
            <person name="Meirelles P.M."/>
            <person name="Mino S."/>
            <person name="Suda W."/>
            <person name="Oshima K."/>
            <person name="Hattori M."/>
            <person name="Ohkuma M."/>
            <person name="Thompson F.L."/>
            <person name="Gomez-Gil B."/>
            <person name="Sawabe T."/>
            <person name="Sawabe T."/>
        </authorList>
    </citation>
    <scope>NUCLEOTIDE SEQUENCE [LARGE SCALE GENOMIC DNA]</scope>
    <source>
        <strain evidence="2 3">JCM 19237</strain>
    </source>
</reference>
<comment type="caution">
    <text evidence="2">The sequence shown here is derived from an EMBL/GenBank/DDBJ whole genome shotgun (WGS) entry which is preliminary data.</text>
</comment>
<organism evidence="2 3">
    <name type="scientific">Photobacterium aphoticum</name>
    <dbReference type="NCBI Taxonomy" id="754436"/>
    <lineage>
        <taxon>Bacteria</taxon>
        <taxon>Pseudomonadati</taxon>
        <taxon>Pseudomonadota</taxon>
        <taxon>Gammaproteobacteria</taxon>
        <taxon>Vibrionales</taxon>
        <taxon>Vibrionaceae</taxon>
        <taxon>Photobacterium</taxon>
    </lineage>
</organism>
<dbReference type="EMBL" id="BBMN01000009">
    <property type="protein sequence ID" value="GAL05948.1"/>
    <property type="molecule type" value="Genomic_DNA"/>
</dbReference>
<dbReference type="Proteomes" id="UP000029227">
    <property type="component" value="Unassembled WGS sequence"/>
</dbReference>
<dbReference type="GO" id="GO:0008772">
    <property type="term" value="F:[isocitrate dehydrogenase (NADP+)] kinase activity"/>
    <property type="evidence" value="ECO:0007669"/>
    <property type="project" value="UniProtKB-EC"/>
</dbReference>
<dbReference type="InterPro" id="IPR010452">
    <property type="entry name" value="Isocitrate_DH_AceK"/>
</dbReference>
<dbReference type="STRING" id="754436.JCM19237_1588"/>
<dbReference type="InterPro" id="IPR046854">
    <property type="entry name" value="AceK_regulatory"/>
</dbReference>
<protein>
    <submittedName>
        <fullName evidence="2">Isocitrate dehydrogenase phosphatase/kinase</fullName>
        <ecNumber evidence="2">2.7.11.5</ecNumber>
    </submittedName>
</protein>
<keyword evidence="2" id="KW-0808">Transferase</keyword>
<feature type="domain" description="Isocitrate dehydrogenase kinase/phosphatase (AceK) regulatory" evidence="1">
    <location>
        <begin position="10"/>
        <end position="59"/>
    </location>
</feature>
<dbReference type="PANTHER" id="PTHR39559">
    <property type="match status" value="1"/>
</dbReference>
<dbReference type="GO" id="GO:0005524">
    <property type="term" value="F:ATP binding"/>
    <property type="evidence" value="ECO:0007669"/>
    <property type="project" value="TreeGrafter"/>
</dbReference>
<dbReference type="eggNOG" id="COG4579">
    <property type="taxonomic scope" value="Bacteria"/>
</dbReference>
<dbReference type="Pfam" id="PF20423">
    <property type="entry name" value="AceK_regulatory"/>
    <property type="match status" value="1"/>
</dbReference>
<evidence type="ECO:0000259" key="1">
    <source>
        <dbReference type="Pfam" id="PF20423"/>
    </source>
</evidence>